<evidence type="ECO:0000313" key="5">
    <source>
        <dbReference type="EMBL" id="CAA7394083.1"/>
    </source>
</evidence>
<dbReference type="SUPFAM" id="SSF81799">
    <property type="entry name" value="Putative methyltransferase TM0872, insert domain"/>
    <property type="match status" value="1"/>
</dbReference>
<evidence type="ECO:0000313" key="6">
    <source>
        <dbReference type="Proteomes" id="UP000663760"/>
    </source>
</evidence>
<dbReference type="EMBL" id="LR746267">
    <property type="protein sequence ID" value="CAA7394083.1"/>
    <property type="molecule type" value="Genomic_DNA"/>
</dbReference>
<dbReference type="GO" id="GO:0070475">
    <property type="term" value="P:rRNA base methylation"/>
    <property type="evidence" value="ECO:0007669"/>
    <property type="project" value="TreeGrafter"/>
</dbReference>
<keyword evidence="2" id="KW-0489">Methyltransferase</keyword>
<gene>
    <name evidence="5" type="ORF">SI8410_04004744</name>
</gene>
<dbReference type="SUPFAM" id="SSF53335">
    <property type="entry name" value="S-adenosyl-L-methionine-dependent methyltransferases"/>
    <property type="match status" value="1"/>
</dbReference>
<comment type="similarity">
    <text evidence="1">Belongs to the methyltransferase superfamily. RsmH family.</text>
</comment>
<dbReference type="Gene3D" id="1.10.150.170">
    <property type="entry name" value="Putative methyltransferase TM0872, insert domain"/>
    <property type="match status" value="1"/>
</dbReference>
<organism evidence="5 6">
    <name type="scientific">Spirodela intermedia</name>
    <name type="common">Intermediate duckweed</name>
    <dbReference type="NCBI Taxonomy" id="51605"/>
    <lineage>
        <taxon>Eukaryota</taxon>
        <taxon>Viridiplantae</taxon>
        <taxon>Streptophyta</taxon>
        <taxon>Embryophyta</taxon>
        <taxon>Tracheophyta</taxon>
        <taxon>Spermatophyta</taxon>
        <taxon>Magnoliopsida</taxon>
        <taxon>Liliopsida</taxon>
        <taxon>Araceae</taxon>
        <taxon>Lemnoideae</taxon>
        <taxon>Spirodela</taxon>
    </lineage>
</organism>
<dbReference type="Gene3D" id="3.40.50.150">
    <property type="entry name" value="Vaccinia Virus protein VP39"/>
    <property type="match status" value="1"/>
</dbReference>
<name>A0A7I8K8P3_SPIIN</name>
<proteinExistence type="inferred from homology"/>
<dbReference type="GO" id="GO:0071424">
    <property type="term" value="F:rRNA (cytosine-N4-)-methyltransferase activity"/>
    <property type="evidence" value="ECO:0007669"/>
    <property type="project" value="TreeGrafter"/>
</dbReference>
<dbReference type="OrthoDB" id="439808at2759"/>
<dbReference type="Proteomes" id="UP000663760">
    <property type="component" value="Chromosome 4"/>
</dbReference>
<reference evidence="5" key="1">
    <citation type="submission" date="2020-02" db="EMBL/GenBank/DDBJ databases">
        <authorList>
            <person name="Scholz U."/>
            <person name="Mascher M."/>
            <person name="Fiebig A."/>
        </authorList>
    </citation>
    <scope>NUCLEOTIDE SEQUENCE</scope>
</reference>
<evidence type="ECO:0000256" key="2">
    <source>
        <dbReference type="ARBA" id="ARBA00022603"/>
    </source>
</evidence>
<keyword evidence="6" id="KW-1185">Reference proteome</keyword>
<keyword evidence="3" id="KW-0808">Transferase</keyword>
<dbReference type="AlphaFoldDB" id="A0A7I8K8P3"/>
<dbReference type="InterPro" id="IPR029063">
    <property type="entry name" value="SAM-dependent_MTases_sf"/>
</dbReference>
<keyword evidence="4" id="KW-0949">S-adenosyl-L-methionine</keyword>
<dbReference type="InterPro" id="IPR023397">
    <property type="entry name" value="SAM-dep_MeTrfase_MraW_recog"/>
</dbReference>
<dbReference type="PANTHER" id="PTHR11265">
    <property type="entry name" value="S-ADENOSYL-METHYLTRANSFERASE MRAW"/>
    <property type="match status" value="1"/>
</dbReference>
<accession>A0A7I8K8P3</accession>
<dbReference type="FunFam" id="1.10.150.170:FF:000004">
    <property type="entry name" value="Ribosomal RNA small subunit methyltransferase H"/>
    <property type="match status" value="1"/>
</dbReference>
<dbReference type="Pfam" id="PF01795">
    <property type="entry name" value="Methyltransf_5"/>
    <property type="match status" value="1"/>
</dbReference>
<sequence length="423" mass="46782">MAAARLRLLPPSLSRGALRRVHSAVGGGSAVLCRRARAEVSPAGGKRSLLQVKRRTRSDSEFDLEAYSQNLAEQSARAVEKGEIRTDFEGVVAHVPVMLGEVLQVFHRRRLRSFVDCTVGAGGHSSAIIRAHPDLQFYLGLDVDTTALETARDRIDAAIEDARCASEMEHSRLEAHLRHGNFRSLKSILGGIEGCTYPLDGILMDLGMSSMQVNNPRRGFSVLGDGPLDMRMNPQAALKAEDILNSWPEAEVGRVLKEYGEESNWRLLQKKIMSARLHGGLHSTKELADLVRSTSPKSKGRQGWIKTATRVFQALRIAVNDELRTLEDALYGSFECLSSGGRLAVISFHSLEDRIVKQTFLSIINKEEGVKSSAEEVAENWSKARVVGKEGIILTKRPITPTEEEEKLNVRCRSAKLRVIQKI</sequence>
<evidence type="ECO:0000256" key="3">
    <source>
        <dbReference type="ARBA" id="ARBA00022679"/>
    </source>
</evidence>
<dbReference type="NCBIfam" id="TIGR00006">
    <property type="entry name" value="16S rRNA (cytosine(1402)-N(4))-methyltransferase RsmH"/>
    <property type="match status" value="1"/>
</dbReference>
<evidence type="ECO:0000256" key="1">
    <source>
        <dbReference type="ARBA" id="ARBA00010396"/>
    </source>
</evidence>
<dbReference type="PANTHER" id="PTHR11265:SF0">
    <property type="entry name" value="12S RRNA N4-METHYLCYTIDINE METHYLTRANSFERASE"/>
    <property type="match status" value="1"/>
</dbReference>
<dbReference type="HAMAP" id="MF_01007">
    <property type="entry name" value="16SrRNA_methyltr_H"/>
    <property type="match status" value="1"/>
</dbReference>
<protein>
    <submittedName>
        <fullName evidence="5">Uncharacterized protein</fullName>
    </submittedName>
</protein>
<evidence type="ECO:0000256" key="4">
    <source>
        <dbReference type="ARBA" id="ARBA00022691"/>
    </source>
</evidence>
<dbReference type="InterPro" id="IPR002903">
    <property type="entry name" value="RsmH"/>
</dbReference>